<evidence type="ECO:0000256" key="5">
    <source>
        <dbReference type="ARBA" id="ARBA00022692"/>
    </source>
</evidence>
<reference evidence="10 11" key="1">
    <citation type="submission" date="2019-09" db="EMBL/GenBank/DDBJ databases">
        <title>Nocardioides panacisoli sp. nov., isolated from the soil of a ginseng field.</title>
        <authorList>
            <person name="Cho C."/>
        </authorList>
    </citation>
    <scope>NUCLEOTIDE SEQUENCE [LARGE SCALE GENOMIC DNA]</scope>
    <source>
        <strain evidence="10 11">BN130099</strain>
    </source>
</reference>
<dbReference type="PANTHER" id="PTHR43357:SF4">
    <property type="entry name" value="INNER MEMBRANE ABC TRANSPORTER PERMEASE PROTEIN YDCV"/>
    <property type="match status" value="1"/>
</dbReference>
<dbReference type="InterPro" id="IPR000515">
    <property type="entry name" value="MetI-like"/>
</dbReference>
<keyword evidence="6 8" id="KW-1133">Transmembrane helix</keyword>
<dbReference type="GO" id="GO:0005886">
    <property type="term" value="C:plasma membrane"/>
    <property type="evidence" value="ECO:0007669"/>
    <property type="project" value="UniProtKB-SubCell"/>
</dbReference>
<dbReference type="RefSeq" id="WP_149728927.1">
    <property type="nucleotide sequence ID" value="NZ_VUJV01000003.1"/>
</dbReference>
<evidence type="ECO:0000256" key="3">
    <source>
        <dbReference type="ARBA" id="ARBA00022475"/>
    </source>
</evidence>
<feature type="transmembrane region" description="Helical" evidence="8">
    <location>
        <begin position="353"/>
        <end position="372"/>
    </location>
</feature>
<dbReference type="InterPro" id="IPR035906">
    <property type="entry name" value="MetI-like_sf"/>
</dbReference>
<accession>A0A5B1LGX8</accession>
<sequence length="556" mass="57719">MRRVAGLLALAAVPTGVLAVFFLLPVSGMLQRGVWPDGSFDLGGIAEVLGQERTRKVVWFTVWTSTVSTVASVAMGLPAAYVLHRLALPLRGVVRAALLVPFVLPTVVVGIAIRQLVGPSGPLGFLGLDGTPAAIVMGLVFFNVAVVIRTVGTAWEALDRRPAEAASALGASPLQVLRTVTLPALRPAIVSAAAVVFLFCATGFGVVLMLGGTRYSSVETEIYLLTTGAITGSVEYQAAAALSLLQIAAVVVMLLIAARLRAVPDPTVRRLRAPAARPRAHDVPALVATGVVLLAIAAPILTLLAGSLRQDGHWTLTYYRALQGSGQDAGASGMGGGLLRVPVSEALGNSLRIAVDATWMALLLGLLVSIVVTRRAHSRTEASVRNAFDGLFMLPLGVSAVTLGFGFLITLDDPPLDLRSSPLLVPIAQALVALPLVVRVLVPVLQSIDDRQRQAAASLGAGPLRSLMTVEVPVLWRPLLAAAGFAFAVSLGEFGATSFIVRAQVPTLPVVIYRLIGSPGTLNYGTAMAASVVLAAATALVVLAVERLRVPGVGVL</sequence>
<keyword evidence="2 8" id="KW-0813">Transport</keyword>
<dbReference type="Gene3D" id="1.10.3720.10">
    <property type="entry name" value="MetI-like"/>
    <property type="match status" value="2"/>
</dbReference>
<keyword evidence="11" id="KW-1185">Reference proteome</keyword>
<evidence type="ECO:0000313" key="11">
    <source>
        <dbReference type="Proteomes" id="UP000325003"/>
    </source>
</evidence>
<comment type="caution">
    <text evidence="10">The sequence shown here is derived from an EMBL/GenBank/DDBJ whole genome shotgun (WGS) entry which is preliminary data.</text>
</comment>
<evidence type="ECO:0000259" key="9">
    <source>
        <dbReference type="PROSITE" id="PS50928"/>
    </source>
</evidence>
<feature type="transmembrane region" description="Helical" evidence="8">
    <location>
        <begin position="392"/>
        <end position="411"/>
    </location>
</feature>
<feature type="transmembrane region" description="Helical" evidence="8">
    <location>
        <begin position="474"/>
        <end position="501"/>
    </location>
</feature>
<feature type="transmembrane region" description="Helical" evidence="8">
    <location>
        <begin position="93"/>
        <end position="113"/>
    </location>
</feature>
<feature type="domain" description="ABC transmembrane type-1" evidence="9">
    <location>
        <begin position="58"/>
        <end position="257"/>
    </location>
</feature>
<dbReference type="EMBL" id="VUJV01000003">
    <property type="protein sequence ID" value="KAA1419584.1"/>
    <property type="molecule type" value="Genomic_DNA"/>
</dbReference>
<feature type="transmembrane region" description="Helical" evidence="8">
    <location>
        <begin position="57"/>
        <end position="81"/>
    </location>
</feature>
<name>A0A5B1LGX8_9ACTN</name>
<feature type="transmembrane region" description="Helical" evidence="8">
    <location>
        <begin position="238"/>
        <end position="262"/>
    </location>
</feature>
<feature type="transmembrane region" description="Helical" evidence="8">
    <location>
        <begin position="423"/>
        <end position="445"/>
    </location>
</feature>
<dbReference type="AlphaFoldDB" id="A0A5B1LGX8"/>
<dbReference type="PROSITE" id="PS50928">
    <property type="entry name" value="ABC_TM1"/>
    <property type="match status" value="2"/>
</dbReference>
<keyword evidence="4" id="KW-0997">Cell inner membrane</keyword>
<evidence type="ECO:0000256" key="6">
    <source>
        <dbReference type="ARBA" id="ARBA00022989"/>
    </source>
</evidence>
<dbReference type="CDD" id="cd06261">
    <property type="entry name" value="TM_PBP2"/>
    <property type="match status" value="2"/>
</dbReference>
<evidence type="ECO:0000256" key="1">
    <source>
        <dbReference type="ARBA" id="ARBA00004429"/>
    </source>
</evidence>
<reference evidence="10 11" key="2">
    <citation type="submission" date="2019-09" db="EMBL/GenBank/DDBJ databases">
        <authorList>
            <person name="Jin C."/>
        </authorList>
    </citation>
    <scope>NUCLEOTIDE SEQUENCE [LARGE SCALE GENOMIC DNA]</scope>
    <source>
        <strain evidence="10 11">BN130099</strain>
    </source>
</reference>
<feature type="transmembrane region" description="Helical" evidence="8">
    <location>
        <begin position="521"/>
        <end position="545"/>
    </location>
</feature>
<dbReference type="Pfam" id="PF00528">
    <property type="entry name" value="BPD_transp_1"/>
    <property type="match status" value="2"/>
</dbReference>
<dbReference type="GO" id="GO:0055085">
    <property type="term" value="P:transmembrane transport"/>
    <property type="evidence" value="ECO:0007669"/>
    <property type="project" value="InterPro"/>
</dbReference>
<organism evidence="10 11">
    <name type="scientific">Nocardioides humilatus</name>
    <dbReference type="NCBI Taxonomy" id="2607660"/>
    <lineage>
        <taxon>Bacteria</taxon>
        <taxon>Bacillati</taxon>
        <taxon>Actinomycetota</taxon>
        <taxon>Actinomycetes</taxon>
        <taxon>Propionibacteriales</taxon>
        <taxon>Nocardioidaceae</taxon>
        <taxon>Nocardioides</taxon>
    </lineage>
</organism>
<feature type="transmembrane region" description="Helical" evidence="8">
    <location>
        <begin position="188"/>
        <end position="210"/>
    </location>
</feature>
<keyword evidence="7 8" id="KW-0472">Membrane</keyword>
<dbReference type="PANTHER" id="PTHR43357">
    <property type="entry name" value="INNER MEMBRANE ABC TRANSPORTER PERMEASE PROTEIN YDCV"/>
    <property type="match status" value="1"/>
</dbReference>
<evidence type="ECO:0000313" key="10">
    <source>
        <dbReference type="EMBL" id="KAA1419584.1"/>
    </source>
</evidence>
<keyword evidence="5 8" id="KW-0812">Transmembrane</keyword>
<comment type="subcellular location">
    <subcellularLocation>
        <location evidence="1">Cell inner membrane</location>
        <topology evidence="1">Multi-pass membrane protein</topology>
    </subcellularLocation>
    <subcellularLocation>
        <location evidence="8">Cell membrane</location>
        <topology evidence="8">Multi-pass membrane protein</topology>
    </subcellularLocation>
</comment>
<comment type="similarity">
    <text evidence="8">Belongs to the binding-protein-dependent transport system permease family.</text>
</comment>
<keyword evidence="3" id="KW-1003">Cell membrane</keyword>
<evidence type="ECO:0000256" key="2">
    <source>
        <dbReference type="ARBA" id="ARBA00022448"/>
    </source>
</evidence>
<gene>
    <name evidence="10" type="ORF">F0U44_14275</name>
</gene>
<feature type="domain" description="ABC transmembrane type-1" evidence="9">
    <location>
        <begin position="347"/>
        <end position="545"/>
    </location>
</feature>
<dbReference type="Proteomes" id="UP000325003">
    <property type="component" value="Unassembled WGS sequence"/>
</dbReference>
<feature type="transmembrane region" description="Helical" evidence="8">
    <location>
        <begin position="283"/>
        <end position="305"/>
    </location>
</feature>
<feature type="transmembrane region" description="Helical" evidence="8">
    <location>
        <begin position="133"/>
        <end position="152"/>
    </location>
</feature>
<evidence type="ECO:0000256" key="8">
    <source>
        <dbReference type="RuleBase" id="RU363032"/>
    </source>
</evidence>
<dbReference type="SUPFAM" id="SSF161098">
    <property type="entry name" value="MetI-like"/>
    <property type="match status" value="2"/>
</dbReference>
<protein>
    <submittedName>
        <fullName evidence="10">Iron ABC transporter permease</fullName>
    </submittedName>
</protein>
<proteinExistence type="inferred from homology"/>
<evidence type="ECO:0000256" key="4">
    <source>
        <dbReference type="ARBA" id="ARBA00022519"/>
    </source>
</evidence>
<evidence type="ECO:0000256" key="7">
    <source>
        <dbReference type="ARBA" id="ARBA00023136"/>
    </source>
</evidence>